<organism evidence="3 4">
    <name type="scientific">Tenebrio molitor</name>
    <name type="common">Yellow mealworm beetle</name>
    <dbReference type="NCBI Taxonomy" id="7067"/>
    <lineage>
        <taxon>Eukaryota</taxon>
        <taxon>Metazoa</taxon>
        <taxon>Ecdysozoa</taxon>
        <taxon>Arthropoda</taxon>
        <taxon>Hexapoda</taxon>
        <taxon>Insecta</taxon>
        <taxon>Pterygota</taxon>
        <taxon>Neoptera</taxon>
        <taxon>Endopterygota</taxon>
        <taxon>Coleoptera</taxon>
        <taxon>Polyphaga</taxon>
        <taxon>Cucujiformia</taxon>
        <taxon>Tenebrionidae</taxon>
        <taxon>Tenebrio</taxon>
    </lineage>
</organism>
<evidence type="ECO:0000313" key="3">
    <source>
        <dbReference type="EMBL" id="KAH0819178.1"/>
    </source>
</evidence>
<dbReference type="InterPro" id="IPR043502">
    <property type="entry name" value="DNA/RNA_pol_sf"/>
</dbReference>
<dbReference type="Pfam" id="PF13843">
    <property type="entry name" value="DDE_Tnp_1_7"/>
    <property type="match status" value="1"/>
</dbReference>
<name>A0A8J6HS00_TENMO</name>
<evidence type="ECO:0000313" key="4">
    <source>
        <dbReference type="Proteomes" id="UP000719412"/>
    </source>
</evidence>
<dbReference type="PROSITE" id="PS50878">
    <property type="entry name" value="RT_POL"/>
    <property type="match status" value="1"/>
</dbReference>
<dbReference type="PANTHER" id="PTHR19446">
    <property type="entry name" value="REVERSE TRANSCRIPTASES"/>
    <property type="match status" value="1"/>
</dbReference>
<keyword evidence="1" id="KW-0175">Coiled coil</keyword>
<accession>A0A8J6HS00</accession>
<reference evidence="3" key="1">
    <citation type="journal article" date="2020" name="J Insects Food Feed">
        <title>The yellow mealworm (Tenebrio molitor) genome: a resource for the emerging insects as food and feed industry.</title>
        <authorList>
            <person name="Eriksson T."/>
            <person name="Andere A."/>
            <person name="Kelstrup H."/>
            <person name="Emery V."/>
            <person name="Picard C."/>
        </authorList>
    </citation>
    <scope>NUCLEOTIDE SEQUENCE</scope>
    <source>
        <strain evidence="3">Stoneville</strain>
        <tissue evidence="3">Whole head</tissue>
    </source>
</reference>
<comment type="caution">
    <text evidence="3">The sequence shown here is derived from an EMBL/GenBank/DDBJ whole genome shotgun (WGS) entry which is preliminary data.</text>
</comment>
<feature type="coiled-coil region" evidence="1">
    <location>
        <begin position="772"/>
        <end position="799"/>
    </location>
</feature>
<dbReference type="Pfam" id="PF00078">
    <property type="entry name" value="RVT_1"/>
    <property type="match status" value="1"/>
</dbReference>
<dbReference type="SUPFAM" id="SSF56672">
    <property type="entry name" value="DNA/RNA polymerases"/>
    <property type="match status" value="1"/>
</dbReference>
<feature type="domain" description="Reverse transcriptase" evidence="2">
    <location>
        <begin position="282"/>
        <end position="565"/>
    </location>
</feature>
<sequence>MGAFPDGTRTRADLAVVAERVLILPSTTLPSAPRRHTHTSMARRRFLPLKKSSPFGLNEGSSPTLVRGTGASYIDLTIVSEGIMQREPRWKVLSHETLRASKKNYGHEISTCVEAMTKAHEKCRPKLSTQTARTEAYWWTDDIAKLTKECKKKRDVRTKEPQEITIKELSNKKNIHRREKCSGRKLAVQSRRNEGIYPRIWRKTHLDRGTKLEIFGDLFMGVREHPYRMGEVEAPSPFSGQEIADASARMSGNAPGPDNLTPEVVERSIEAAPEYYKQVFNNLLKQNEFPENWKRTALVLIDKPKKSPEEKTKYRPICLISALGKLYENLINKRLMEDIEQCGGLGQKQFGFRKNRSTVDAIEEVLNTVRGTNGEKPEWSALILVNVKNAFNTASWELIVKKLEKSKYVSRYLQNIIKKYLSGRIVSLDRSTSEEIGEGVSLVCYADDMAIVVTASTKEEMILKGNETLHSIKLWMAANKLSIAEEKTVATILNQKRKVEISFKPGELPHKSGSRAAKDLEWGSTALKRYWDAWRLQCLLTENRTINGYKLTIDESMFAWYGKGLHNEKDGLPAVIKIKRKPKGIGRECKTLADVQSGVMIAIENNEGKTAMQQKEFQQEFGAGTATTLRMRRSWHGSGRIVIGDSWFASAKTAIQLHKRGLYFLGIIKTATKNYPIAEARRRCPSERGKCAIATTKINDEMMGVPELGTEEFADETDKTTTETVLQPNVTDNLGCGASKPKITNENIYPPMKKRKTLVGCVKEIIEKDITNEMVLNNIALELNKLRKLKEQKLKLRKMVLQVKYP</sequence>
<evidence type="ECO:0000259" key="2">
    <source>
        <dbReference type="PROSITE" id="PS50878"/>
    </source>
</evidence>
<dbReference type="CDD" id="cd01650">
    <property type="entry name" value="RT_nLTR_like"/>
    <property type="match status" value="1"/>
</dbReference>
<proteinExistence type="predicted"/>
<dbReference type="AlphaFoldDB" id="A0A8J6HS00"/>
<dbReference type="InterPro" id="IPR029526">
    <property type="entry name" value="PGBD"/>
</dbReference>
<protein>
    <recommendedName>
        <fullName evidence="2">Reverse transcriptase domain-containing protein</fullName>
    </recommendedName>
</protein>
<dbReference type="InterPro" id="IPR000477">
    <property type="entry name" value="RT_dom"/>
</dbReference>
<dbReference type="GO" id="GO:0071897">
    <property type="term" value="P:DNA biosynthetic process"/>
    <property type="evidence" value="ECO:0007669"/>
    <property type="project" value="UniProtKB-ARBA"/>
</dbReference>
<keyword evidence="4" id="KW-1185">Reference proteome</keyword>
<reference evidence="3" key="2">
    <citation type="submission" date="2021-08" db="EMBL/GenBank/DDBJ databases">
        <authorList>
            <person name="Eriksson T."/>
        </authorList>
    </citation>
    <scope>NUCLEOTIDE SEQUENCE</scope>
    <source>
        <strain evidence="3">Stoneville</strain>
        <tissue evidence="3">Whole head</tissue>
    </source>
</reference>
<dbReference type="EMBL" id="JABDTM020015305">
    <property type="protein sequence ID" value="KAH0819178.1"/>
    <property type="molecule type" value="Genomic_DNA"/>
</dbReference>
<gene>
    <name evidence="3" type="ORF">GEV33_003613</name>
</gene>
<dbReference type="Proteomes" id="UP000719412">
    <property type="component" value="Unassembled WGS sequence"/>
</dbReference>
<evidence type="ECO:0000256" key="1">
    <source>
        <dbReference type="SAM" id="Coils"/>
    </source>
</evidence>